<protein>
    <submittedName>
        <fullName evidence="2">Uncharacterized protein</fullName>
    </submittedName>
</protein>
<feature type="compositionally biased region" description="Gly residues" evidence="1">
    <location>
        <begin position="249"/>
        <end position="268"/>
    </location>
</feature>
<organism evidence="2 3">
    <name type="scientific">Actinomyces howellii</name>
    <dbReference type="NCBI Taxonomy" id="52771"/>
    <lineage>
        <taxon>Bacteria</taxon>
        <taxon>Bacillati</taxon>
        <taxon>Actinomycetota</taxon>
        <taxon>Actinomycetes</taxon>
        <taxon>Actinomycetales</taxon>
        <taxon>Actinomycetaceae</taxon>
        <taxon>Actinomyces</taxon>
    </lineage>
</organism>
<dbReference type="Proteomes" id="UP000266895">
    <property type="component" value="Chromosome"/>
</dbReference>
<feature type="region of interest" description="Disordered" evidence="1">
    <location>
        <begin position="41"/>
        <end position="67"/>
    </location>
</feature>
<accession>A0A448HF13</accession>
<name>A0A448HF13_9ACTO</name>
<dbReference type="EMBL" id="LR134350">
    <property type="protein sequence ID" value="VEG26801.1"/>
    <property type="molecule type" value="Genomic_DNA"/>
</dbReference>
<proteinExistence type="predicted"/>
<feature type="compositionally biased region" description="Low complexity" evidence="1">
    <location>
        <begin position="41"/>
        <end position="53"/>
    </location>
</feature>
<evidence type="ECO:0000313" key="2">
    <source>
        <dbReference type="EMBL" id="VEG26801.1"/>
    </source>
</evidence>
<reference evidence="2 3" key="1">
    <citation type="submission" date="2018-12" db="EMBL/GenBank/DDBJ databases">
        <authorList>
            <consortium name="Pathogen Informatics"/>
        </authorList>
    </citation>
    <scope>NUCLEOTIDE SEQUENCE [LARGE SCALE GENOMIC DNA]</scope>
    <source>
        <strain evidence="2 3">NCTC11636</strain>
    </source>
</reference>
<dbReference type="RefSeq" id="WP_232009853.1">
    <property type="nucleotide sequence ID" value="NZ_LR134350.1"/>
</dbReference>
<feature type="region of interest" description="Disordered" evidence="1">
    <location>
        <begin position="235"/>
        <end position="268"/>
    </location>
</feature>
<sequence length="268" mass="26648">MDDGRGAGRRHGNGGDGGDEDIDARFAAMMEGLDLDDALAPGAAAQGAAGQSAPREDGVSDPAEAEAGAAGPKAVKVAVVLTPIAKVETLAGLCAMSDLDCTVVPASTGALAVKEFVSAHAQWDVAELLGGIETEPAEAAELAGSLSRFSRGGAILLTADLATDVGIEKGLSGTITARRYDNGAAGEEASAGLLLAGVDQVVEDILLGVVRAEDVRGAVRTTEVRPGGALRWLGRGLRRTRGQGRDGGAEPGDPGEPGGTSTTEGGGA</sequence>
<evidence type="ECO:0000313" key="3">
    <source>
        <dbReference type="Proteomes" id="UP000266895"/>
    </source>
</evidence>
<keyword evidence="3" id="KW-1185">Reference proteome</keyword>
<dbReference type="AlphaFoldDB" id="A0A448HF13"/>
<evidence type="ECO:0000256" key="1">
    <source>
        <dbReference type="SAM" id="MobiDB-lite"/>
    </source>
</evidence>
<gene>
    <name evidence="2" type="ORF">NCTC11636_00709</name>
</gene>
<dbReference type="KEGG" id="ahw:NCTC11636_00709"/>
<feature type="region of interest" description="Disordered" evidence="1">
    <location>
        <begin position="1"/>
        <end position="23"/>
    </location>
</feature>